<proteinExistence type="predicted"/>
<name>A0A024G5I7_9STRA</name>
<dbReference type="AlphaFoldDB" id="A0A024G5I7"/>
<evidence type="ECO:0000313" key="2">
    <source>
        <dbReference type="Proteomes" id="UP000053237"/>
    </source>
</evidence>
<accession>A0A024G5I7</accession>
<keyword evidence="2" id="KW-1185">Reference proteome</keyword>
<evidence type="ECO:0000313" key="1">
    <source>
        <dbReference type="EMBL" id="CCI42135.1"/>
    </source>
</evidence>
<dbReference type="EMBL" id="CAIX01000030">
    <property type="protein sequence ID" value="CCI42135.1"/>
    <property type="molecule type" value="Genomic_DNA"/>
</dbReference>
<protein>
    <submittedName>
        <fullName evidence="1">Uncharacterized protein</fullName>
    </submittedName>
</protein>
<comment type="caution">
    <text evidence="1">The sequence shown here is derived from an EMBL/GenBank/DDBJ whole genome shotgun (WGS) entry which is preliminary data.</text>
</comment>
<reference evidence="1 2" key="1">
    <citation type="submission" date="2012-05" db="EMBL/GenBank/DDBJ databases">
        <title>Recombination and specialization in a pathogen metapopulation.</title>
        <authorList>
            <person name="Gardiner A."/>
            <person name="Kemen E."/>
            <person name="Schultz-Larsen T."/>
            <person name="MacLean D."/>
            <person name="Van Oosterhout C."/>
            <person name="Jones J.D.G."/>
        </authorList>
    </citation>
    <scope>NUCLEOTIDE SEQUENCE [LARGE SCALE GENOMIC DNA]</scope>
    <source>
        <strain evidence="1 2">Ac Nc2</strain>
    </source>
</reference>
<gene>
    <name evidence="1" type="ORF">BN9_029190</name>
</gene>
<dbReference type="Proteomes" id="UP000053237">
    <property type="component" value="Unassembled WGS sequence"/>
</dbReference>
<sequence length="469" mass="52541">MRISKKYTGDQCIGKIVFRRKDHAIPQAKIDKARHDLAKLEKAFLERDQLNRQRREKRLRCQYSDETYQPQVFRYTQNQIPESHYTSASNLTSMNLSRNVPFTLNTNAYIIQNQTQTQDARVNVEKNEDISTIHLAEAKAPSLSTSVSAIALASLAQDSLNPSCISQIASFENLVSLFPRVTSFENFALLSAGSNTHIQSGLDITEVFSVSTSDFENSLELKNESDFASHSMELLLTNLHPQRANISIEPQDSAWKSSKSIMHLSRFSENPEPYDQKDDTSMEDLTDNARLTEMNRRKLSNMSDSSTKKAALETVSSTTSLEKLSRIASSDFLSRINSADHFTTFGTMSSTSSYGSLTNLVAFGRSCLPRTSSIEDILSLLAPSEASMSTNFGQNETHERMHLESWSEDSVSALTRNGSQDEKKSGMNEVSGYRSFEETAATLLTLEGARYMKGKSDRRDLENISDIDM</sequence>
<dbReference type="InParanoid" id="A0A024G5I7"/>
<organism evidence="1 2">
    <name type="scientific">Albugo candida</name>
    <dbReference type="NCBI Taxonomy" id="65357"/>
    <lineage>
        <taxon>Eukaryota</taxon>
        <taxon>Sar</taxon>
        <taxon>Stramenopiles</taxon>
        <taxon>Oomycota</taxon>
        <taxon>Peronosporomycetes</taxon>
        <taxon>Albuginales</taxon>
        <taxon>Albuginaceae</taxon>
        <taxon>Albugo</taxon>
    </lineage>
</organism>